<sequence>MGTNVVSASNNEHNVYFTSEHLSKRRTCVNHKLQASLVADVLNSSSSSSSPVYEAITTCNTCKPATINRESESEHKNSKLVTSSLHESESPMQVHTKHRGPLLSWLFPRSKKKPKPEMSPNPIESEDMAQLLKEWGLLSLESLKKELLEANTNRDAALAEVSEMRSSLGELQQKLISLEIHCEELKKALKQTQHAKNDQVLNRPNLSTRTKSSGGIKDDLMPVSHEVMVEGFLQMVSETRLSIKHFCKMLIHQIEETDCNLMEKLNLLQPHRIASSNKYSKALTYHIVEALINQSMYQDFENCVFQQNGSPKFLDPRQDRQDNFSSFISLRNLSWNEVLCKGTKSYSEEFSRFCDRKMSCIVSLLNCWSRAWPEQLLQCFFVAAKCIWLLHLLAFSFSPPPMILRVEEDQNFDPLYMEEILLDRKRAQIPARVKTMVVPGFYIEDRVLRCRVLCRY</sequence>
<dbReference type="EMBL" id="AMZH03002293">
    <property type="protein sequence ID" value="RRT76084.1"/>
    <property type="molecule type" value="Genomic_DNA"/>
</dbReference>
<organism evidence="2 3">
    <name type="scientific">Ensete ventricosum</name>
    <name type="common">Abyssinian banana</name>
    <name type="synonym">Musa ensete</name>
    <dbReference type="NCBI Taxonomy" id="4639"/>
    <lineage>
        <taxon>Eukaryota</taxon>
        <taxon>Viridiplantae</taxon>
        <taxon>Streptophyta</taxon>
        <taxon>Embryophyta</taxon>
        <taxon>Tracheophyta</taxon>
        <taxon>Spermatophyta</taxon>
        <taxon>Magnoliopsida</taxon>
        <taxon>Liliopsida</taxon>
        <taxon>Zingiberales</taxon>
        <taxon>Musaceae</taxon>
        <taxon>Ensete</taxon>
    </lineage>
</organism>
<evidence type="ECO:0008006" key="4">
    <source>
        <dbReference type="Google" id="ProtNLM"/>
    </source>
</evidence>
<dbReference type="PANTHER" id="PTHR31029:SF3">
    <property type="entry name" value="IRK-INTERACTING PROTEIN"/>
    <property type="match status" value="1"/>
</dbReference>
<evidence type="ECO:0000313" key="2">
    <source>
        <dbReference type="EMBL" id="RRT76084.1"/>
    </source>
</evidence>
<evidence type="ECO:0000313" key="3">
    <source>
        <dbReference type="Proteomes" id="UP000287651"/>
    </source>
</evidence>
<accession>A0A427AIN6</accession>
<evidence type="ECO:0000256" key="1">
    <source>
        <dbReference type="SAM" id="Coils"/>
    </source>
</evidence>
<name>A0A427AIN6_ENSVE</name>
<gene>
    <name evidence="2" type="ORF">B296_00004869</name>
</gene>
<reference evidence="2 3" key="1">
    <citation type="journal article" date="2014" name="Agronomy (Basel)">
        <title>A Draft Genome Sequence for Ensete ventricosum, the Drought-Tolerant Tree Against Hunger.</title>
        <authorList>
            <person name="Harrison J."/>
            <person name="Moore K.A."/>
            <person name="Paszkiewicz K."/>
            <person name="Jones T."/>
            <person name="Grant M."/>
            <person name="Ambacheew D."/>
            <person name="Muzemil S."/>
            <person name="Studholme D.J."/>
        </authorList>
    </citation>
    <scope>NUCLEOTIDE SEQUENCE [LARGE SCALE GENOMIC DNA]</scope>
</reference>
<dbReference type="InterPro" id="IPR042316">
    <property type="entry name" value="IRKI-like"/>
</dbReference>
<comment type="caution">
    <text evidence="2">The sequence shown here is derived from an EMBL/GenBank/DDBJ whole genome shotgun (WGS) entry which is preliminary data.</text>
</comment>
<dbReference type="AlphaFoldDB" id="A0A427AIN6"/>
<dbReference type="Proteomes" id="UP000287651">
    <property type="component" value="Unassembled WGS sequence"/>
</dbReference>
<keyword evidence="1" id="KW-0175">Coiled coil</keyword>
<dbReference type="PANTHER" id="PTHR31029">
    <property type="entry name" value="CYCLIN-DEPENDENT KINASE-LIKE PROTEIN"/>
    <property type="match status" value="1"/>
</dbReference>
<proteinExistence type="predicted"/>
<protein>
    <recommendedName>
        <fullName evidence="4">IRK-interacting protein</fullName>
    </recommendedName>
</protein>
<feature type="coiled-coil region" evidence="1">
    <location>
        <begin position="140"/>
        <end position="195"/>
    </location>
</feature>